<dbReference type="InterPro" id="IPR018228">
    <property type="entry name" value="DNase_TatD-rel_CS"/>
</dbReference>
<evidence type="ECO:0000313" key="7">
    <source>
        <dbReference type="EMBL" id="TDT87398.1"/>
    </source>
</evidence>
<proteinExistence type="inferred from homology"/>
<dbReference type="InterPro" id="IPR001130">
    <property type="entry name" value="TatD-like"/>
</dbReference>
<dbReference type="PROSITE" id="PS01091">
    <property type="entry name" value="TATD_3"/>
    <property type="match status" value="1"/>
</dbReference>
<dbReference type="InterPro" id="IPR015991">
    <property type="entry name" value="TatD/YcfH-like"/>
</dbReference>
<dbReference type="SUPFAM" id="SSF51556">
    <property type="entry name" value="Metallo-dependent hydrolases"/>
    <property type="match status" value="1"/>
</dbReference>
<dbReference type="PIRSF" id="PIRSF005902">
    <property type="entry name" value="DNase_TatD"/>
    <property type="match status" value="1"/>
</dbReference>
<feature type="region of interest" description="Disordered" evidence="5">
    <location>
        <begin position="1"/>
        <end position="20"/>
    </location>
</feature>
<organism evidence="7 9">
    <name type="scientific">Pseudodesulfovibrio indicus</name>
    <dbReference type="NCBI Taxonomy" id="1716143"/>
    <lineage>
        <taxon>Bacteria</taxon>
        <taxon>Pseudomonadati</taxon>
        <taxon>Thermodesulfobacteriota</taxon>
        <taxon>Desulfovibrionia</taxon>
        <taxon>Desulfovibrionales</taxon>
        <taxon>Desulfovibrionaceae</taxon>
    </lineage>
</organism>
<dbReference type="Proteomes" id="UP000055611">
    <property type="component" value="Chromosome"/>
</dbReference>
<evidence type="ECO:0000256" key="4">
    <source>
        <dbReference type="PIRSR" id="PIRSR005902-1"/>
    </source>
</evidence>
<sequence>MSKSKRPEPESLELPPVGVDSHAHLDLDDFDEDRETIIGRARASGVGHIVNVFLGPEAYERGRALFDSHPEISFIMGVHPNDADQLDDAAVGRMREQFKADPRLKGVGEIGLDYYWERVDHDVQQAAFVRQLHLARELALPVIIHSRDANDDAVEILEAEGFRDYPVLWHCFGAGIELAERLVANGWHISIPGPVTFRKNSDDLQAAVARIPFERLLLETDCPYLAPEPWRGKRNHPALSVFTARRVAQIKGRPLEDVWRTAGDNARRFFSL</sequence>
<comment type="similarity">
    <text evidence="1">Belongs to the metallo-dependent hydrolases superfamily. TatD-type hydrolase family.</text>
</comment>
<dbReference type="KEGG" id="dej:AWY79_01730"/>
<dbReference type="GO" id="GO:0004536">
    <property type="term" value="F:DNA nuclease activity"/>
    <property type="evidence" value="ECO:0007669"/>
    <property type="project" value="InterPro"/>
</dbReference>
<dbReference type="EMBL" id="SOBK01000008">
    <property type="protein sequence ID" value="TDT87398.1"/>
    <property type="molecule type" value="Genomic_DNA"/>
</dbReference>
<dbReference type="Gene3D" id="3.20.20.140">
    <property type="entry name" value="Metal-dependent hydrolases"/>
    <property type="match status" value="1"/>
</dbReference>
<evidence type="ECO:0000256" key="3">
    <source>
        <dbReference type="ARBA" id="ARBA00022801"/>
    </source>
</evidence>
<dbReference type="PANTHER" id="PTHR46124">
    <property type="entry name" value="D-AMINOACYL-TRNA DEACYLASE"/>
    <property type="match status" value="1"/>
</dbReference>
<dbReference type="Pfam" id="PF01026">
    <property type="entry name" value="TatD_DNase"/>
    <property type="match status" value="1"/>
</dbReference>
<dbReference type="GO" id="GO:0016788">
    <property type="term" value="F:hydrolase activity, acting on ester bonds"/>
    <property type="evidence" value="ECO:0007669"/>
    <property type="project" value="InterPro"/>
</dbReference>
<evidence type="ECO:0000313" key="9">
    <source>
        <dbReference type="Proteomes" id="UP000295506"/>
    </source>
</evidence>
<dbReference type="GO" id="GO:0046872">
    <property type="term" value="F:metal ion binding"/>
    <property type="evidence" value="ECO:0007669"/>
    <property type="project" value="UniProtKB-KW"/>
</dbReference>
<dbReference type="FunFam" id="3.20.20.140:FF:000005">
    <property type="entry name" value="TatD family hydrolase"/>
    <property type="match status" value="1"/>
</dbReference>
<dbReference type="RefSeq" id="WP_066799516.1">
    <property type="nucleotide sequence ID" value="NZ_CP014206.1"/>
</dbReference>
<feature type="binding site" evidence="4">
    <location>
        <position position="24"/>
    </location>
    <ligand>
        <name>a divalent metal cation</name>
        <dbReference type="ChEBI" id="CHEBI:60240"/>
        <label>1</label>
    </ligand>
</feature>
<dbReference type="AlphaFoldDB" id="A0A126QIT2"/>
<feature type="binding site" evidence="4">
    <location>
        <position position="109"/>
    </location>
    <ligand>
        <name>a divalent metal cation</name>
        <dbReference type="ChEBI" id="CHEBI:60240"/>
        <label>1</label>
    </ligand>
</feature>
<feature type="binding site" evidence="4">
    <location>
        <position position="170"/>
    </location>
    <ligand>
        <name>a divalent metal cation</name>
        <dbReference type="ChEBI" id="CHEBI:60240"/>
        <label>2</label>
    </ligand>
</feature>
<dbReference type="Proteomes" id="UP000295506">
    <property type="component" value="Unassembled WGS sequence"/>
</dbReference>
<evidence type="ECO:0000256" key="1">
    <source>
        <dbReference type="ARBA" id="ARBA00009275"/>
    </source>
</evidence>
<evidence type="ECO:0000313" key="6">
    <source>
        <dbReference type="EMBL" id="AMK09921.1"/>
    </source>
</evidence>
<dbReference type="PANTHER" id="PTHR46124:SF2">
    <property type="entry name" value="D-AMINOACYL-TRNA DEACYLASE"/>
    <property type="match status" value="1"/>
</dbReference>
<keyword evidence="8" id="KW-1185">Reference proteome</keyword>
<dbReference type="NCBIfam" id="TIGR00010">
    <property type="entry name" value="YchF/TatD family DNA exonuclease"/>
    <property type="match status" value="1"/>
</dbReference>
<evidence type="ECO:0000313" key="8">
    <source>
        <dbReference type="Proteomes" id="UP000055611"/>
    </source>
</evidence>
<feature type="binding site" evidence="4">
    <location>
        <position position="22"/>
    </location>
    <ligand>
        <name>a divalent metal cation</name>
        <dbReference type="ChEBI" id="CHEBI:60240"/>
        <label>1</label>
    </ligand>
</feature>
<evidence type="ECO:0000256" key="2">
    <source>
        <dbReference type="ARBA" id="ARBA00022723"/>
    </source>
</evidence>
<name>A0A126QIT2_9BACT</name>
<reference evidence="7 9" key="2">
    <citation type="submission" date="2019-03" db="EMBL/GenBank/DDBJ databases">
        <title>Genomic Encyclopedia of Type Strains, Phase IV (KMG-IV): sequencing the most valuable type-strain genomes for metagenomic binning, comparative biology and taxonomic classification.</title>
        <authorList>
            <person name="Goeker M."/>
        </authorList>
    </citation>
    <scope>NUCLEOTIDE SEQUENCE [LARGE SCALE GENOMIC DNA]</scope>
    <source>
        <strain evidence="7 9">DSM 101483</strain>
    </source>
</reference>
<feature type="binding site" evidence="4">
    <location>
        <position position="221"/>
    </location>
    <ligand>
        <name>a divalent metal cation</name>
        <dbReference type="ChEBI" id="CHEBI:60240"/>
        <label>1</label>
    </ligand>
</feature>
<dbReference type="EMBL" id="CP014206">
    <property type="protein sequence ID" value="AMK09921.1"/>
    <property type="molecule type" value="Genomic_DNA"/>
</dbReference>
<dbReference type="CDD" id="cd01310">
    <property type="entry name" value="TatD_DNAse"/>
    <property type="match status" value="1"/>
</dbReference>
<dbReference type="PROSITE" id="PS01090">
    <property type="entry name" value="TATD_2"/>
    <property type="match status" value="1"/>
</dbReference>
<dbReference type="InterPro" id="IPR032466">
    <property type="entry name" value="Metal_Hydrolase"/>
</dbReference>
<evidence type="ECO:0000256" key="5">
    <source>
        <dbReference type="SAM" id="MobiDB-lite"/>
    </source>
</evidence>
<keyword evidence="2 4" id="KW-0479">Metal-binding</keyword>
<dbReference type="OrthoDB" id="9810005at2"/>
<protein>
    <submittedName>
        <fullName evidence="6">Hydrolase TatD</fullName>
    </submittedName>
    <submittedName>
        <fullName evidence="7">TatD DNase family protein</fullName>
    </submittedName>
</protein>
<accession>A0A126QIT2</accession>
<feature type="binding site" evidence="4">
    <location>
        <position position="145"/>
    </location>
    <ligand>
        <name>a divalent metal cation</name>
        <dbReference type="ChEBI" id="CHEBI:60240"/>
        <label>2</label>
    </ligand>
</feature>
<gene>
    <name evidence="6" type="ORF">AWY79_01730</name>
    <name evidence="7" type="ORF">EDC59_10863</name>
</gene>
<keyword evidence="3 6" id="KW-0378">Hydrolase</keyword>
<reference evidence="6 8" key="1">
    <citation type="journal article" date="2016" name="Front. Microbiol.">
        <title>Genome Sequence of the Piezophilic, Mesophilic Sulfate-Reducing Bacterium Desulfovibrio indicus J2T.</title>
        <authorList>
            <person name="Cao J."/>
            <person name="Maignien L."/>
            <person name="Shao Z."/>
            <person name="Alain K."/>
            <person name="Jebbar M."/>
        </authorList>
    </citation>
    <scope>NUCLEOTIDE SEQUENCE [LARGE SCALE GENOMIC DNA]</scope>
    <source>
        <strain evidence="6 8">J2</strain>
    </source>
</reference>